<protein>
    <submittedName>
        <fullName evidence="2">Uncharacterized protein</fullName>
    </submittedName>
</protein>
<accession>A0A2M7AP28</accession>
<gene>
    <name evidence="2" type="ORF">COS81_01340</name>
</gene>
<organism evidence="2 3">
    <name type="scientific">candidate division WWE3 bacterium CG06_land_8_20_14_3_00_42_16</name>
    <dbReference type="NCBI Taxonomy" id="1975083"/>
    <lineage>
        <taxon>Bacteria</taxon>
        <taxon>Katanobacteria</taxon>
    </lineage>
</organism>
<comment type="caution">
    <text evidence="2">The sequence shown here is derived from an EMBL/GenBank/DDBJ whole genome shotgun (WGS) entry which is preliminary data.</text>
</comment>
<feature type="compositionally biased region" description="Low complexity" evidence="1">
    <location>
        <begin position="61"/>
        <end position="80"/>
    </location>
</feature>
<name>A0A2M7AP28_UNCKA</name>
<evidence type="ECO:0000313" key="2">
    <source>
        <dbReference type="EMBL" id="PIU69125.1"/>
    </source>
</evidence>
<evidence type="ECO:0000313" key="3">
    <source>
        <dbReference type="Proteomes" id="UP000229916"/>
    </source>
</evidence>
<proteinExistence type="predicted"/>
<feature type="compositionally biased region" description="Basic and acidic residues" evidence="1">
    <location>
        <begin position="38"/>
        <end position="60"/>
    </location>
</feature>
<sequence>MEPQKTQEISSKPILEKENQEPTSPETAKPVESASFQTKEKPKTAEREVLSELEETERKSGVTPSSSSTSQTTVSGLQQVGQNLDPDDRLGQDEIQVLLKRKATDAALWLAKWWERQLKRLEHRKN</sequence>
<feature type="compositionally biased region" description="Polar residues" evidence="1">
    <location>
        <begin position="1"/>
        <end position="10"/>
    </location>
</feature>
<dbReference type="EMBL" id="PEWD01000029">
    <property type="protein sequence ID" value="PIU69125.1"/>
    <property type="molecule type" value="Genomic_DNA"/>
</dbReference>
<dbReference type="Proteomes" id="UP000229916">
    <property type="component" value="Unassembled WGS sequence"/>
</dbReference>
<dbReference type="AlphaFoldDB" id="A0A2M7AP28"/>
<evidence type="ECO:0000256" key="1">
    <source>
        <dbReference type="SAM" id="MobiDB-lite"/>
    </source>
</evidence>
<reference evidence="3" key="1">
    <citation type="submission" date="2017-09" db="EMBL/GenBank/DDBJ databases">
        <title>Depth-based differentiation of microbial function through sediment-hosted aquifers and enrichment of novel symbionts in the deep terrestrial subsurface.</title>
        <authorList>
            <person name="Probst A.J."/>
            <person name="Ladd B."/>
            <person name="Jarett J.K."/>
            <person name="Geller-Mcgrath D.E."/>
            <person name="Sieber C.M.K."/>
            <person name="Emerson J.B."/>
            <person name="Anantharaman K."/>
            <person name="Thomas B.C."/>
            <person name="Malmstrom R."/>
            <person name="Stieglmeier M."/>
            <person name="Klingl A."/>
            <person name="Woyke T."/>
            <person name="Ryan C.M."/>
            <person name="Banfield J.F."/>
        </authorList>
    </citation>
    <scope>NUCLEOTIDE SEQUENCE [LARGE SCALE GENOMIC DNA]</scope>
</reference>
<feature type="region of interest" description="Disordered" evidence="1">
    <location>
        <begin position="1"/>
        <end position="88"/>
    </location>
</feature>